<keyword evidence="9" id="KW-0539">Nucleus</keyword>
<dbReference type="InterPro" id="IPR001650">
    <property type="entry name" value="Helicase_C-like"/>
</dbReference>
<dbReference type="SMART" id="SM00487">
    <property type="entry name" value="DEXDc"/>
    <property type="match status" value="1"/>
</dbReference>
<dbReference type="PROSITE" id="PS51192">
    <property type="entry name" value="HELICASE_ATP_BIND_1"/>
    <property type="match status" value="1"/>
</dbReference>
<dbReference type="FunFam" id="3.40.50.300:FF:000637">
    <property type="entry name" value="ATP-dependent RNA helicase DHX37/DHR1"/>
    <property type="match status" value="1"/>
</dbReference>
<keyword evidence="5" id="KW-0378">Hydrolase</keyword>
<evidence type="ECO:0000313" key="15">
    <source>
        <dbReference type="Proteomes" id="UP000183365"/>
    </source>
</evidence>
<dbReference type="Pfam" id="PF00270">
    <property type="entry name" value="DEAD"/>
    <property type="match status" value="1"/>
</dbReference>
<feature type="region of interest" description="Disordered" evidence="11">
    <location>
        <begin position="656"/>
        <end position="694"/>
    </location>
</feature>
<keyword evidence="15" id="KW-1185">Reference proteome</keyword>
<keyword evidence="8" id="KW-0694">RNA-binding</keyword>
<dbReference type="GO" id="GO:0000462">
    <property type="term" value="P:maturation of SSU-rRNA from tricistronic rRNA transcript (SSU-rRNA, 5.8S rRNA, LSU-rRNA)"/>
    <property type="evidence" value="ECO:0007669"/>
    <property type="project" value="EnsemblFungi"/>
</dbReference>
<evidence type="ECO:0000256" key="7">
    <source>
        <dbReference type="ARBA" id="ARBA00022840"/>
    </source>
</evidence>
<dbReference type="PANTHER" id="PTHR18934:SF99">
    <property type="entry name" value="ATP-DEPENDENT RNA HELICASE DHX37-RELATED"/>
    <property type="match status" value="1"/>
</dbReference>
<keyword evidence="4" id="KW-0547">Nucleotide-binding</keyword>
<feature type="region of interest" description="Disordered" evidence="11">
    <location>
        <begin position="152"/>
        <end position="187"/>
    </location>
</feature>
<dbReference type="Pfam" id="PF00271">
    <property type="entry name" value="Helicase_C"/>
    <property type="match status" value="1"/>
</dbReference>
<dbReference type="PANTHER" id="PTHR18934">
    <property type="entry name" value="ATP-DEPENDENT RNA HELICASE"/>
    <property type="match status" value="1"/>
</dbReference>
<dbReference type="EMBL" id="FQNF01000022">
    <property type="protein sequence ID" value="SGZ39381.1"/>
    <property type="molecule type" value="Genomic_DNA"/>
</dbReference>
<evidence type="ECO:0000256" key="9">
    <source>
        <dbReference type="ARBA" id="ARBA00023242"/>
    </source>
</evidence>
<feature type="compositionally biased region" description="Acidic residues" evidence="11">
    <location>
        <begin position="157"/>
        <end position="171"/>
    </location>
</feature>
<dbReference type="Pfam" id="PF21010">
    <property type="entry name" value="HA2_C"/>
    <property type="match status" value="1"/>
</dbReference>
<feature type="compositionally biased region" description="Acidic residues" evidence="11">
    <location>
        <begin position="663"/>
        <end position="692"/>
    </location>
</feature>
<comment type="subcellular location">
    <subcellularLocation>
        <location evidence="1">Nucleus</location>
        <location evidence="1">Nucleolus</location>
    </subcellularLocation>
</comment>
<feature type="compositionally biased region" description="Basic and acidic residues" evidence="11">
    <location>
        <begin position="33"/>
        <end position="45"/>
    </location>
</feature>
<dbReference type="SUPFAM" id="SSF52540">
    <property type="entry name" value="P-loop containing nucleoside triphosphate hydrolases"/>
    <property type="match status" value="1"/>
</dbReference>
<dbReference type="Pfam" id="PF04408">
    <property type="entry name" value="WHD_HA2"/>
    <property type="match status" value="1"/>
</dbReference>
<evidence type="ECO:0000259" key="12">
    <source>
        <dbReference type="PROSITE" id="PS51192"/>
    </source>
</evidence>
<keyword evidence="7" id="KW-0067">ATP-binding</keyword>
<evidence type="ECO:0000256" key="10">
    <source>
        <dbReference type="ARBA" id="ARBA00047984"/>
    </source>
</evidence>
<dbReference type="FunFam" id="3.40.50.300:FF:003770">
    <property type="entry name" value="ATP-dependent RNA helicase DHR1, putative"/>
    <property type="match status" value="1"/>
</dbReference>
<protein>
    <recommendedName>
        <fullName evidence="3">RNA helicase</fullName>
        <ecNumber evidence="3">3.6.4.13</ecNumber>
    </recommendedName>
</protein>
<evidence type="ECO:0000256" key="4">
    <source>
        <dbReference type="ARBA" id="ARBA00022741"/>
    </source>
</evidence>
<dbReference type="OrthoDB" id="10253254at2759"/>
<feature type="region of interest" description="Disordered" evidence="11">
    <location>
        <begin position="231"/>
        <end position="264"/>
    </location>
</feature>
<evidence type="ECO:0000256" key="2">
    <source>
        <dbReference type="ARBA" id="ARBA00008792"/>
    </source>
</evidence>
<dbReference type="PROSITE" id="PS51194">
    <property type="entry name" value="HELICASE_CTER"/>
    <property type="match status" value="1"/>
</dbReference>
<evidence type="ECO:0000313" key="14">
    <source>
        <dbReference type="EMBL" id="SGZ39381.1"/>
    </source>
</evidence>
<organism evidence="14 15">
    <name type="scientific">Hanseniaspora guilliermondii</name>
    <dbReference type="NCBI Taxonomy" id="56406"/>
    <lineage>
        <taxon>Eukaryota</taxon>
        <taxon>Fungi</taxon>
        <taxon>Dikarya</taxon>
        <taxon>Ascomycota</taxon>
        <taxon>Saccharomycotina</taxon>
        <taxon>Saccharomycetes</taxon>
        <taxon>Saccharomycodales</taxon>
        <taxon>Saccharomycodaceae</taxon>
        <taxon>Hanseniaspora</taxon>
    </lineage>
</organism>
<dbReference type="Gene3D" id="1.20.120.1080">
    <property type="match status" value="1"/>
</dbReference>
<dbReference type="CDD" id="cd17982">
    <property type="entry name" value="DEXHc_DHX37"/>
    <property type="match status" value="1"/>
</dbReference>
<dbReference type="InterPro" id="IPR011545">
    <property type="entry name" value="DEAD/DEAH_box_helicase_dom"/>
</dbReference>
<dbReference type="Pfam" id="PF07717">
    <property type="entry name" value="OB_NTP_bind"/>
    <property type="match status" value="1"/>
</dbReference>
<dbReference type="SMART" id="SM00490">
    <property type="entry name" value="HELICc"/>
    <property type="match status" value="1"/>
</dbReference>
<reference evidence="15" key="1">
    <citation type="submission" date="2016-11" db="EMBL/GenBank/DDBJ databases">
        <authorList>
            <person name="Guldener U."/>
        </authorList>
    </citation>
    <scope>NUCLEOTIDE SEQUENCE [LARGE SCALE GENOMIC DNA]</scope>
</reference>
<dbReference type="GO" id="GO:0003724">
    <property type="term" value="F:RNA helicase activity"/>
    <property type="evidence" value="ECO:0007669"/>
    <property type="project" value="UniProtKB-EC"/>
</dbReference>
<proteinExistence type="inferred from homology"/>
<dbReference type="Gene3D" id="3.40.50.300">
    <property type="entry name" value="P-loop containing nucleotide triphosphate hydrolases"/>
    <property type="match status" value="2"/>
</dbReference>
<dbReference type="GO" id="GO:0005524">
    <property type="term" value="F:ATP binding"/>
    <property type="evidence" value="ECO:0007669"/>
    <property type="project" value="UniProtKB-KW"/>
</dbReference>
<dbReference type="GO" id="GO:0016787">
    <property type="term" value="F:hydrolase activity"/>
    <property type="evidence" value="ECO:0007669"/>
    <property type="project" value="UniProtKB-KW"/>
</dbReference>
<dbReference type="InterPro" id="IPR048333">
    <property type="entry name" value="HA2_WH"/>
</dbReference>
<evidence type="ECO:0000256" key="6">
    <source>
        <dbReference type="ARBA" id="ARBA00022806"/>
    </source>
</evidence>
<dbReference type="InterPro" id="IPR007502">
    <property type="entry name" value="Helicase-assoc_dom"/>
</dbReference>
<dbReference type="VEuPathDB" id="FungiDB:HGUI_01581"/>
<dbReference type="InterPro" id="IPR011709">
    <property type="entry name" value="DEAD-box_helicase_OB_fold"/>
</dbReference>
<feature type="domain" description="Helicase C-terminal" evidence="13">
    <location>
        <begin position="660"/>
        <end position="826"/>
    </location>
</feature>
<feature type="compositionally biased region" description="Polar residues" evidence="11">
    <location>
        <begin position="176"/>
        <end position="187"/>
    </location>
</feature>
<dbReference type="InterPro" id="IPR014001">
    <property type="entry name" value="Helicase_ATP-bd"/>
</dbReference>
<evidence type="ECO:0000256" key="1">
    <source>
        <dbReference type="ARBA" id="ARBA00004604"/>
    </source>
</evidence>
<dbReference type="EC" id="3.6.4.13" evidence="3"/>
<comment type="catalytic activity">
    <reaction evidence="10">
        <text>ATP + H2O = ADP + phosphate + H(+)</text>
        <dbReference type="Rhea" id="RHEA:13065"/>
        <dbReference type="ChEBI" id="CHEBI:15377"/>
        <dbReference type="ChEBI" id="CHEBI:15378"/>
        <dbReference type="ChEBI" id="CHEBI:30616"/>
        <dbReference type="ChEBI" id="CHEBI:43474"/>
        <dbReference type="ChEBI" id="CHEBI:456216"/>
        <dbReference type="EC" id="3.6.4.13"/>
    </reaction>
</comment>
<dbReference type="InterPro" id="IPR027417">
    <property type="entry name" value="P-loop_NTPase"/>
</dbReference>
<feature type="domain" description="Helicase ATP-binding" evidence="12">
    <location>
        <begin position="358"/>
        <end position="538"/>
    </location>
</feature>
<dbReference type="InterPro" id="IPR002464">
    <property type="entry name" value="DNA/RNA_helicase_DEAH_CS"/>
</dbReference>
<keyword evidence="6 14" id="KW-0347">Helicase</keyword>
<evidence type="ECO:0000259" key="13">
    <source>
        <dbReference type="PROSITE" id="PS51194"/>
    </source>
</evidence>
<feature type="compositionally biased region" description="Basic and acidic residues" evidence="11">
    <location>
        <begin position="7"/>
        <end position="25"/>
    </location>
</feature>
<name>A0A1L0CKL0_9ASCO</name>
<dbReference type="PROSITE" id="PS00690">
    <property type="entry name" value="DEAH_ATP_HELICASE"/>
    <property type="match status" value="1"/>
</dbReference>
<feature type="region of interest" description="Disordered" evidence="11">
    <location>
        <begin position="1"/>
        <end position="71"/>
    </location>
</feature>
<evidence type="ECO:0000256" key="3">
    <source>
        <dbReference type="ARBA" id="ARBA00012552"/>
    </source>
</evidence>
<comment type="similarity">
    <text evidence="2">Belongs to the DEAD box helicase family. DEAH subfamily.</text>
</comment>
<dbReference type="GO" id="GO:0032040">
    <property type="term" value="C:small-subunit processome"/>
    <property type="evidence" value="ECO:0007669"/>
    <property type="project" value="EnsemblFungi"/>
</dbReference>
<dbReference type="CDD" id="cd18791">
    <property type="entry name" value="SF2_C_RHA"/>
    <property type="match status" value="1"/>
</dbReference>
<feature type="compositionally biased region" description="Acidic residues" evidence="11">
    <location>
        <begin position="238"/>
        <end position="264"/>
    </location>
</feature>
<dbReference type="GO" id="GO:0003723">
    <property type="term" value="F:RNA binding"/>
    <property type="evidence" value="ECO:0007669"/>
    <property type="project" value="UniProtKB-KW"/>
</dbReference>
<evidence type="ECO:0000256" key="8">
    <source>
        <dbReference type="ARBA" id="ARBA00022884"/>
    </source>
</evidence>
<evidence type="ECO:0000256" key="5">
    <source>
        <dbReference type="ARBA" id="ARBA00022801"/>
    </source>
</evidence>
<sequence length="1213" mass="139742">MGTYRKRFNEKARAGQIKKQNELKKIKNKQFTRHIEPDETEKKEDDLEDLDPNRDIIIPSSTEAQKQEVLKRKRKLHDQIFGEHEESKISKQKKKRLEKYIEHQFEREEKKEVIKNLQKFKDLDKDMFISSKKIGLGTKAIDEEMEVAMLKNVTSESEVDSSNDSENDDEFDQKYGDNNNTFIDNRAPSSTSTFGFNFGFGFNNIKVNDAEKSTVSTRKYNWKQNVKNMEKEKKKLDDENDFESSSEEENDQDDALEDSMEEDVADAKQIGKEFKTWATEKIKELDSADAKGPEYYVPNIKVEQVVHEEDLDDGLQETYIPIQEGLKRNIVQINVKRSDEIQKQRQNLPVFKEEHTIMEAIHHNDIVIICGETGSGKTTQLPQFLYENGYGSTENEDFSGMIGITQPRRVAAVSMANRVGNEMGNHKEAVAHQIRFDSTVDSEKTKMKFMTDGVLLREMMQDFKLTKYSAIIIDEAHERNVNTDILIGMLSRCVRFRQKENAKDPRATKKLKLIIMSATLRVADFSENTNLFSVPPPIINVESRQFPVANHFNKKTPYDYQEEAFKKACKIHQKLPKGGILIFMTGQQEILQMCKKLRKEFPFPEELNKKKNNRRGKKNVNIKVDANKEDIEVEDMDLSIKVDYKEDQEKKSKYYEDDLKAEDLDDEVDSDMIDESSDEEEGFDEELDEDQTPNDPLYVLPLYSLLPTKEQLKVFEEPPKGSRICIVATNVAETSITIPNIKYVIDCGRSKERKYDQEKNVQSFEIDWISKASANQRSGRAGRTGPGHCYKLYSSAIYESAFEDFSKPEILRMPIENVVLLMKSMNIHNIMNFPFPTLPEKTSLHKAIKLLGYLGALENDKITEIGRKMSLFPLNPRFSKMLLLSNNIELLPYVVSIVCGLTIGNPFIDLNSITNGLKKAEAEDQDSQSLTKEEEDEIKKKSYKYNKNMSKFTKLDQFSDIFKLLSCISAVDYIPREKLEDFFRDHFLRSKLMLEIIKLRKQIVNIIKTHTGNQTMKELNQDSLKTGKPTEQQIKLLKQIVCAGFVDQVAIRGDYLYPDEVQIGNNTSISKIPYVPVLQGKENLESHAELFAFIHPESILNSCGQAPPKYMIYNTLLKNNDGTRTRIFPLCDIKSLPLVNIANTTSLIAYSKPISNLTVKPKDISMTERLCYVVPHFGDNDNDLRVSFDLNPVYVRQKKVNGDWKVVEFINKK</sequence>
<dbReference type="SMART" id="SM00847">
    <property type="entry name" value="HA2"/>
    <property type="match status" value="1"/>
</dbReference>
<dbReference type="Proteomes" id="UP000183365">
    <property type="component" value="Unassembled WGS sequence"/>
</dbReference>
<evidence type="ECO:0000256" key="11">
    <source>
        <dbReference type="SAM" id="MobiDB-lite"/>
    </source>
</evidence>
<accession>A0A1L0CKL0</accession>
<dbReference type="AlphaFoldDB" id="A0A1L0CKL0"/>
<gene>
    <name evidence="14" type="ORF">HGUI_01581</name>
</gene>